<feature type="transmembrane region" description="Helical" evidence="10">
    <location>
        <begin position="586"/>
        <end position="604"/>
    </location>
</feature>
<dbReference type="InterPro" id="IPR013525">
    <property type="entry name" value="ABC2_TM"/>
</dbReference>
<dbReference type="Gene3D" id="3.40.50.300">
    <property type="entry name" value="P-loop containing nucleotide triphosphate hydrolases"/>
    <property type="match status" value="1"/>
</dbReference>
<evidence type="ECO:0000256" key="10">
    <source>
        <dbReference type="SAM" id="Phobius"/>
    </source>
</evidence>
<dbReference type="Pfam" id="PF19055">
    <property type="entry name" value="ABC2_membrane_7"/>
    <property type="match status" value="1"/>
</dbReference>
<evidence type="ECO:0000313" key="12">
    <source>
        <dbReference type="EMBL" id="KMZ66530.1"/>
    </source>
</evidence>
<dbReference type="GO" id="GO:0005524">
    <property type="term" value="F:ATP binding"/>
    <property type="evidence" value="ECO:0007669"/>
    <property type="project" value="UniProtKB-KW"/>
</dbReference>
<comment type="subcellular location">
    <subcellularLocation>
        <location evidence="1">Membrane</location>
        <topology evidence="1">Multi-pass membrane protein</topology>
    </subcellularLocation>
</comment>
<dbReference type="OMA" id="HERDTID"/>
<protein>
    <submittedName>
        <fullName evidence="12">ABC transporter G family member</fullName>
    </submittedName>
</protein>
<evidence type="ECO:0000256" key="1">
    <source>
        <dbReference type="ARBA" id="ARBA00004141"/>
    </source>
</evidence>
<feature type="transmembrane region" description="Helical" evidence="10">
    <location>
        <begin position="474"/>
        <end position="498"/>
    </location>
</feature>
<feature type="transmembrane region" description="Helical" evidence="10">
    <location>
        <begin position="664"/>
        <end position="691"/>
    </location>
</feature>
<evidence type="ECO:0000256" key="9">
    <source>
        <dbReference type="ARBA" id="ARBA00023136"/>
    </source>
</evidence>
<accession>A0A0K9PE74</accession>
<dbReference type="CDD" id="cd03233">
    <property type="entry name" value="ABCG_PDR_domain1"/>
    <property type="match status" value="1"/>
</dbReference>
<dbReference type="FunFam" id="3.40.50.300:FF:000179">
    <property type="entry name" value="ABC transporter G family member 34"/>
    <property type="match status" value="1"/>
</dbReference>
<dbReference type="InterPro" id="IPR013581">
    <property type="entry name" value="PDR_assoc"/>
</dbReference>
<proteinExistence type="inferred from homology"/>
<evidence type="ECO:0000256" key="8">
    <source>
        <dbReference type="ARBA" id="ARBA00022989"/>
    </source>
</evidence>
<keyword evidence="7" id="KW-0067">ATP-binding</keyword>
<evidence type="ECO:0000256" key="4">
    <source>
        <dbReference type="ARBA" id="ARBA00022692"/>
    </source>
</evidence>
<feature type="transmembrane region" description="Helical" evidence="10">
    <location>
        <begin position="510"/>
        <end position="531"/>
    </location>
</feature>
<evidence type="ECO:0000256" key="5">
    <source>
        <dbReference type="ARBA" id="ARBA00022737"/>
    </source>
</evidence>
<feature type="domain" description="ABC transporter" evidence="11">
    <location>
        <begin position="76"/>
        <end position="358"/>
    </location>
</feature>
<evidence type="ECO:0000259" key="11">
    <source>
        <dbReference type="PROSITE" id="PS50893"/>
    </source>
</evidence>
<dbReference type="InterPro" id="IPR003439">
    <property type="entry name" value="ABC_transporter-like_ATP-bd"/>
</dbReference>
<dbReference type="GO" id="GO:0016887">
    <property type="term" value="F:ATP hydrolysis activity"/>
    <property type="evidence" value="ECO:0007669"/>
    <property type="project" value="InterPro"/>
</dbReference>
<keyword evidence="9 10" id="KW-0472">Membrane</keyword>
<dbReference type="PROSITE" id="PS50893">
    <property type="entry name" value="ABC_TRANSPORTER_2"/>
    <property type="match status" value="1"/>
</dbReference>
<evidence type="ECO:0000313" key="13">
    <source>
        <dbReference type="Proteomes" id="UP000036987"/>
    </source>
</evidence>
<sequence>MERTDVSKLGARERQNYIDNLIRHVQTDDIRLLQKQKDRIDRVKVKQPTIEVRYNNLCVDADCTVVEGKPLPTLWNSFKDFFSTLWVLAGSKPQETKIKILKDVTGIIQPSRLTLLLGPPGSGKTTFLRALSGNLDKSLNVTGEITYNGYTMEEFVPQRTAAYVSQYDLHIPEMTVRETIDFSARCQGVGSRDEIMREVIQKEKEAGIVPDQEIDTYMTGISLKGLKMSIQTDYILKIIALDICSNTIAGDAMRIGISGGQKKRLTTAEMIVGPTKAIFLDEISTGLDTSTTFQIVKHLQQVGHILETTLLISLLQPSPETYELFDDVILMAEGKVVYHGPYSHVVHFFYDCGFKCPERKGTADFLQEVISRKDQKQYWNDSETSYEYVSVDNFCEKFKVCNIGYILEKEILKPFAQSEHHKKALSHSIYSLPKWQLFKACMSRELLLMKRNFFVYIFKTLQLIMEIDERHSTYYMGALFYAILVLVVNGFPELAITVSRLPGFYKQRDLHFYPAWAYSIPATILKIPMSFIDSLGWTSMTYYVIGYSPEIGRFFSHFFLLFALHQTGLALFRFIAALFKEGDKAYFYGSFTFLVLFYFGGFILPKPSLPDWLSWGFWICPLSYAEIDISVNEFLAPRWQKIFPSNVTIAKQVLRSRGLDYPSYFYWISLASLFGFSFLFNVGFGLALTYLRAPGRCRAIISREKLFELERENN</sequence>
<dbReference type="SUPFAM" id="SSF52540">
    <property type="entry name" value="P-loop containing nucleoside triphosphate hydrolases"/>
    <property type="match status" value="1"/>
</dbReference>
<keyword evidence="3" id="KW-0813">Transport</keyword>
<dbReference type="PANTHER" id="PTHR19241">
    <property type="entry name" value="ATP-BINDING CASSETTE TRANSPORTER"/>
    <property type="match status" value="1"/>
</dbReference>
<keyword evidence="13" id="KW-1185">Reference proteome</keyword>
<dbReference type="Pfam" id="PF01061">
    <property type="entry name" value="ABC2_membrane"/>
    <property type="match status" value="1"/>
</dbReference>
<name>A0A0K9PE74_ZOSMR</name>
<keyword evidence="5" id="KW-0677">Repeat</keyword>
<dbReference type="AlphaFoldDB" id="A0A0K9PE74"/>
<dbReference type="InterPro" id="IPR034001">
    <property type="entry name" value="ABCG_PDR_1"/>
</dbReference>
<comment type="similarity">
    <text evidence="2">Belongs to the ABC transporter superfamily. ABCG family. PDR (TC 3.A.1.205) subfamily.</text>
</comment>
<gene>
    <name evidence="12" type="ORF">ZOSMA_297G00070</name>
</gene>
<dbReference type="STRING" id="29655.A0A0K9PE74"/>
<keyword evidence="8 10" id="KW-1133">Transmembrane helix</keyword>
<dbReference type="Pfam" id="PF08370">
    <property type="entry name" value="PDR_assoc"/>
    <property type="match status" value="1"/>
</dbReference>
<evidence type="ECO:0000256" key="7">
    <source>
        <dbReference type="ARBA" id="ARBA00022840"/>
    </source>
</evidence>
<evidence type="ECO:0000256" key="6">
    <source>
        <dbReference type="ARBA" id="ARBA00022741"/>
    </source>
</evidence>
<dbReference type="GO" id="GO:0140359">
    <property type="term" value="F:ABC-type transporter activity"/>
    <property type="evidence" value="ECO:0007669"/>
    <property type="project" value="InterPro"/>
</dbReference>
<dbReference type="Pfam" id="PF00005">
    <property type="entry name" value="ABC_tran"/>
    <property type="match status" value="1"/>
</dbReference>
<dbReference type="SMART" id="SM00382">
    <property type="entry name" value="AAA"/>
    <property type="match status" value="1"/>
</dbReference>
<feature type="transmembrane region" description="Helical" evidence="10">
    <location>
        <begin position="551"/>
        <end position="574"/>
    </location>
</feature>
<organism evidence="12 13">
    <name type="scientific">Zostera marina</name>
    <name type="common">Eelgrass</name>
    <dbReference type="NCBI Taxonomy" id="29655"/>
    <lineage>
        <taxon>Eukaryota</taxon>
        <taxon>Viridiplantae</taxon>
        <taxon>Streptophyta</taxon>
        <taxon>Embryophyta</taxon>
        <taxon>Tracheophyta</taxon>
        <taxon>Spermatophyta</taxon>
        <taxon>Magnoliopsida</taxon>
        <taxon>Liliopsida</taxon>
        <taxon>Zosteraceae</taxon>
        <taxon>Zostera</taxon>
    </lineage>
</organism>
<keyword evidence="4 10" id="KW-0812">Transmembrane</keyword>
<dbReference type="InterPro" id="IPR043926">
    <property type="entry name" value="ABCG_dom"/>
</dbReference>
<dbReference type="EMBL" id="LFYR01000973">
    <property type="protein sequence ID" value="KMZ66530.1"/>
    <property type="molecule type" value="Genomic_DNA"/>
</dbReference>
<dbReference type="InterPro" id="IPR003593">
    <property type="entry name" value="AAA+_ATPase"/>
</dbReference>
<dbReference type="InterPro" id="IPR027417">
    <property type="entry name" value="P-loop_NTPase"/>
</dbReference>
<keyword evidence="6" id="KW-0547">Nucleotide-binding</keyword>
<reference evidence="13" key="1">
    <citation type="journal article" date="2016" name="Nature">
        <title>The genome of the seagrass Zostera marina reveals angiosperm adaptation to the sea.</title>
        <authorList>
            <person name="Olsen J.L."/>
            <person name="Rouze P."/>
            <person name="Verhelst B."/>
            <person name="Lin Y.-C."/>
            <person name="Bayer T."/>
            <person name="Collen J."/>
            <person name="Dattolo E."/>
            <person name="De Paoli E."/>
            <person name="Dittami S."/>
            <person name="Maumus F."/>
            <person name="Michel G."/>
            <person name="Kersting A."/>
            <person name="Lauritano C."/>
            <person name="Lohaus R."/>
            <person name="Toepel M."/>
            <person name="Tonon T."/>
            <person name="Vanneste K."/>
            <person name="Amirebrahimi M."/>
            <person name="Brakel J."/>
            <person name="Bostroem C."/>
            <person name="Chovatia M."/>
            <person name="Grimwood J."/>
            <person name="Jenkins J.W."/>
            <person name="Jueterbock A."/>
            <person name="Mraz A."/>
            <person name="Stam W.T."/>
            <person name="Tice H."/>
            <person name="Bornberg-Bauer E."/>
            <person name="Green P.J."/>
            <person name="Pearson G.A."/>
            <person name="Procaccini G."/>
            <person name="Duarte C.M."/>
            <person name="Schmutz J."/>
            <person name="Reusch T.B.H."/>
            <person name="Van de Peer Y."/>
        </authorList>
    </citation>
    <scope>NUCLEOTIDE SEQUENCE [LARGE SCALE GENOMIC DNA]</scope>
    <source>
        <strain evidence="13">cv. Finnish</strain>
    </source>
</reference>
<dbReference type="OrthoDB" id="66620at2759"/>
<evidence type="ECO:0000256" key="3">
    <source>
        <dbReference type="ARBA" id="ARBA00022448"/>
    </source>
</evidence>
<dbReference type="GO" id="GO:0005886">
    <property type="term" value="C:plasma membrane"/>
    <property type="evidence" value="ECO:0007669"/>
    <property type="project" value="UniProtKB-ARBA"/>
</dbReference>
<evidence type="ECO:0000256" key="2">
    <source>
        <dbReference type="ARBA" id="ARBA00006012"/>
    </source>
</evidence>
<comment type="caution">
    <text evidence="12">The sequence shown here is derived from an EMBL/GenBank/DDBJ whole genome shotgun (WGS) entry which is preliminary data.</text>
</comment>
<dbReference type="Proteomes" id="UP000036987">
    <property type="component" value="Unassembled WGS sequence"/>
</dbReference>